<dbReference type="AlphaFoldDB" id="Q1Q473"/>
<proteinExistence type="predicted"/>
<accession>Q1Q473</accession>
<dbReference type="EMBL" id="CT573071">
    <property type="protein sequence ID" value="CAJ74811.1"/>
    <property type="molecule type" value="Genomic_DNA"/>
</dbReference>
<protein>
    <submittedName>
        <fullName evidence="2">Uncharacterized protein</fullName>
    </submittedName>
</protein>
<feature type="transmembrane region" description="Helical" evidence="1">
    <location>
        <begin position="24"/>
        <end position="44"/>
    </location>
</feature>
<keyword evidence="1" id="KW-1133">Transmembrane helix</keyword>
<evidence type="ECO:0000313" key="2">
    <source>
        <dbReference type="EMBL" id="CAJ74811.1"/>
    </source>
</evidence>
<keyword evidence="1" id="KW-0472">Membrane</keyword>
<evidence type="ECO:0000256" key="1">
    <source>
        <dbReference type="SAM" id="Phobius"/>
    </source>
</evidence>
<organism evidence="2">
    <name type="scientific">Kuenenia stuttgartiensis</name>
    <dbReference type="NCBI Taxonomy" id="174633"/>
    <lineage>
        <taxon>Bacteria</taxon>
        <taxon>Pseudomonadati</taxon>
        <taxon>Planctomycetota</taxon>
        <taxon>Candidatus Brocadiia</taxon>
        <taxon>Candidatus Brocadiales</taxon>
        <taxon>Candidatus Brocadiaceae</taxon>
        <taxon>Candidatus Kuenenia</taxon>
    </lineage>
</organism>
<evidence type="ECO:0000313" key="3">
    <source>
        <dbReference type="EMBL" id="QII12810.1"/>
    </source>
</evidence>
<evidence type="ECO:0000313" key="4">
    <source>
        <dbReference type="Proteomes" id="UP000501926"/>
    </source>
</evidence>
<reference evidence="3 4" key="3">
    <citation type="submission" date="2020-02" db="EMBL/GenBank/DDBJ databases">
        <title>Newly sequenced genome of strain CSTR1 showed variability in Candidatus Kuenenia stuttgartiensis genomes.</title>
        <authorList>
            <person name="Ding C."/>
            <person name="Adrian L."/>
        </authorList>
    </citation>
    <scope>NUCLEOTIDE SEQUENCE [LARGE SCALE GENOMIC DNA]</scope>
    <source>
        <strain evidence="3 4">CSTR1</strain>
    </source>
</reference>
<dbReference type="EMBL" id="CP049055">
    <property type="protein sequence ID" value="QII12810.1"/>
    <property type="molecule type" value="Genomic_DNA"/>
</dbReference>
<sequence>MIVNEISTMRCIDLHTLLVNCPDLFSSLLLTTLLILSVITTFKFKCYKFITASMKKLYCFNFQWQMHC</sequence>
<dbReference type="Proteomes" id="UP000501926">
    <property type="component" value="Chromosome"/>
</dbReference>
<keyword evidence="1" id="KW-0812">Transmembrane</keyword>
<name>Q1Q473_KUEST</name>
<reference evidence="2" key="1">
    <citation type="journal article" date="2006" name="Nature">
        <title>Deciphering the evolution and metabolism of an anammox bacterium from a community genome.</title>
        <authorList>
            <person name="Strous M."/>
            <person name="Pelletier E."/>
            <person name="Mangenot S."/>
            <person name="Rattei T."/>
            <person name="Lehner A."/>
            <person name="Taylor M.W."/>
            <person name="Horn M."/>
            <person name="Daims H."/>
            <person name="Bartol-Mavel D."/>
            <person name="Wincker P."/>
            <person name="Barbe V."/>
            <person name="Fonknechten N."/>
            <person name="Vallenet D."/>
            <person name="Segurens B."/>
            <person name="Schenowitz-Truong C."/>
            <person name="Medigue C."/>
            <person name="Collingro A."/>
            <person name="Snel B."/>
            <person name="Dutilh B.E."/>
            <person name="OpDenCamp H.J.M."/>
            <person name="vanDerDrift C."/>
            <person name="Cirpus I."/>
            <person name="vanDePas-Schoonen K.T."/>
            <person name="Harhangi H.R."/>
            <person name="vanNiftrik L."/>
            <person name="Schmid M."/>
            <person name="Keltjens J."/>
            <person name="vanDeVossenberg J."/>
            <person name="Kartal B."/>
            <person name="Meier H."/>
            <person name="Frishman D."/>
            <person name="Huynen M.A."/>
            <person name="Mewes H."/>
            <person name="Weissenbach J."/>
            <person name="Jetten M.S.M."/>
            <person name="Wagner M."/>
            <person name="LePaslier D."/>
        </authorList>
    </citation>
    <scope>NUCLEOTIDE SEQUENCE</scope>
</reference>
<reference evidence="2" key="2">
    <citation type="submission" date="2006-01" db="EMBL/GenBank/DDBJ databases">
        <authorList>
            <person name="Genoscope"/>
        </authorList>
    </citation>
    <scope>NUCLEOTIDE SEQUENCE</scope>
</reference>
<gene>
    <name evidence="3" type="ORF">KsCSTR_34310</name>
    <name evidence="2" type="ORF">kuste4048</name>
</gene>